<dbReference type="FunFam" id="3.30.60.90:FF:000004">
    <property type="entry name" value="Putative E3 ubiquitin-protein ligase MIB2"/>
    <property type="match status" value="1"/>
</dbReference>
<dbReference type="PANTHER" id="PTHR24202:SF4">
    <property type="entry name" value="E3 UBIQUITIN-PROTEIN LIGASE MIB2-RELATED"/>
    <property type="match status" value="1"/>
</dbReference>
<dbReference type="Proteomes" id="UP000507470">
    <property type="component" value="Unassembled WGS sequence"/>
</dbReference>
<dbReference type="Pfam" id="PF00569">
    <property type="entry name" value="ZZ"/>
    <property type="match status" value="1"/>
</dbReference>
<feature type="region of interest" description="Disordered" evidence="5">
    <location>
        <begin position="1"/>
        <end position="37"/>
    </location>
</feature>
<dbReference type="GO" id="GO:0005737">
    <property type="term" value="C:cytoplasm"/>
    <property type="evidence" value="ECO:0007669"/>
    <property type="project" value="TreeGrafter"/>
</dbReference>
<dbReference type="GO" id="GO:0016567">
    <property type="term" value="P:protein ubiquitination"/>
    <property type="evidence" value="ECO:0007669"/>
    <property type="project" value="TreeGrafter"/>
</dbReference>
<proteinExistence type="predicted"/>
<dbReference type="SUPFAM" id="SSF57850">
    <property type="entry name" value="RING/U-box"/>
    <property type="match status" value="1"/>
</dbReference>
<keyword evidence="8" id="KW-1185">Reference proteome</keyword>
<dbReference type="PANTHER" id="PTHR24202">
    <property type="entry name" value="E3 UBIQUITIN-PROTEIN LIGASE MIB2"/>
    <property type="match status" value="1"/>
</dbReference>
<dbReference type="GO" id="GO:0061630">
    <property type="term" value="F:ubiquitin protein ligase activity"/>
    <property type="evidence" value="ECO:0007669"/>
    <property type="project" value="UniProtKB-EC"/>
</dbReference>
<evidence type="ECO:0000259" key="6">
    <source>
        <dbReference type="PROSITE" id="PS50135"/>
    </source>
</evidence>
<gene>
    <name evidence="7" type="ORF">MCOR_20800</name>
</gene>
<dbReference type="Gene3D" id="3.30.60.90">
    <property type="match status" value="1"/>
</dbReference>
<keyword evidence="2 4" id="KW-0863">Zinc-finger</keyword>
<keyword evidence="1" id="KW-0479">Metal-binding</keyword>
<evidence type="ECO:0000313" key="8">
    <source>
        <dbReference type="Proteomes" id="UP000507470"/>
    </source>
</evidence>
<evidence type="ECO:0000256" key="3">
    <source>
        <dbReference type="ARBA" id="ARBA00022833"/>
    </source>
</evidence>
<dbReference type="SMART" id="SM00291">
    <property type="entry name" value="ZnF_ZZ"/>
    <property type="match status" value="1"/>
</dbReference>
<accession>A0A6J8BN47</accession>
<dbReference type="InterPro" id="IPR043145">
    <property type="entry name" value="Znf_ZZ_sf"/>
</dbReference>
<dbReference type="PROSITE" id="PS50135">
    <property type="entry name" value="ZF_ZZ_2"/>
    <property type="match status" value="1"/>
</dbReference>
<evidence type="ECO:0000256" key="2">
    <source>
        <dbReference type="ARBA" id="ARBA00022771"/>
    </source>
</evidence>
<evidence type="ECO:0000256" key="5">
    <source>
        <dbReference type="SAM" id="MobiDB-lite"/>
    </source>
</evidence>
<sequence>MSNNKQYEPESEDEERKSRMSVQFVQEGEDEDKKSCESMSCNIQFESEDEEKVQHDIQDDPCVNEQLSGYSTFHGYEIHKVYDEDPKNENTRVIGTIVMDIHYAGVKWDTEDRIEEFGDGLNKQYELLLFDNTQTGVIHTSVRCNGCEENPLRGIRWNCVPCANYNLCTTCYMSDEHDVSHIFKRMFSEHSQGVQMVPRENDDFTFAYGILPNSNVQLVTDSNRKGRVEHLIRKKTESVRSSALVQWIDYSKKRYCVGGKGKCDLKFTKAAKGPMYYEAQLPFIRCENANIGTRVVNCNSTDHGCIGTIVKIDAKEDGHVVIKGKSKEARKSPAKCIVTIQWDNGKSIKKQLPCSTIRLFDNGPSGMISDD</sequence>
<evidence type="ECO:0000256" key="1">
    <source>
        <dbReference type="ARBA" id="ARBA00022723"/>
    </source>
</evidence>
<dbReference type="EC" id="2.3.2.27" evidence="7"/>
<dbReference type="AlphaFoldDB" id="A0A6J8BN47"/>
<evidence type="ECO:0000313" key="7">
    <source>
        <dbReference type="EMBL" id="CAC5385233.1"/>
    </source>
</evidence>
<dbReference type="PROSITE" id="PS01357">
    <property type="entry name" value="ZF_ZZ_1"/>
    <property type="match status" value="1"/>
</dbReference>
<reference evidence="7 8" key="1">
    <citation type="submission" date="2020-06" db="EMBL/GenBank/DDBJ databases">
        <authorList>
            <person name="Li R."/>
            <person name="Bekaert M."/>
        </authorList>
    </citation>
    <scope>NUCLEOTIDE SEQUENCE [LARGE SCALE GENOMIC DNA]</scope>
    <source>
        <strain evidence="8">wild</strain>
    </source>
</reference>
<dbReference type="OrthoDB" id="2122982at2759"/>
<organism evidence="7 8">
    <name type="scientific">Mytilus coruscus</name>
    <name type="common">Sea mussel</name>
    <dbReference type="NCBI Taxonomy" id="42192"/>
    <lineage>
        <taxon>Eukaryota</taxon>
        <taxon>Metazoa</taxon>
        <taxon>Spiralia</taxon>
        <taxon>Lophotrochozoa</taxon>
        <taxon>Mollusca</taxon>
        <taxon>Bivalvia</taxon>
        <taxon>Autobranchia</taxon>
        <taxon>Pteriomorphia</taxon>
        <taxon>Mytilida</taxon>
        <taxon>Mytiloidea</taxon>
        <taxon>Mytilidae</taxon>
        <taxon>Mytilinae</taxon>
        <taxon>Mytilus</taxon>
    </lineage>
</organism>
<evidence type="ECO:0000256" key="4">
    <source>
        <dbReference type="PROSITE-ProRule" id="PRU00228"/>
    </source>
</evidence>
<keyword evidence="7" id="KW-0808">Transferase</keyword>
<keyword evidence="7" id="KW-0012">Acyltransferase</keyword>
<name>A0A6J8BN47_MYTCO</name>
<protein>
    <submittedName>
        <fullName evidence="7">MIB</fullName>
        <ecNumber evidence="7">2.3.2.27</ecNumber>
    </submittedName>
</protein>
<dbReference type="EMBL" id="CACVKT020003691">
    <property type="protein sequence ID" value="CAC5385233.1"/>
    <property type="molecule type" value="Genomic_DNA"/>
</dbReference>
<feature type="domain" description="ZZ-type" evidence="6">
    <location>
        <begin position="139"/>
        <end position="191"/>
    </location>
</feature>
<dbReference type="InterPro" id="IPR000433">
    <property type="entry name" value="Znf_ZZ"/>
</dbReference>
<keyword evidence="3" id="KW-0862">Zinc</keyword>
<dbReference type="GO" id="GO:0008270">
    <property type="term" value="F:zinc ion binding"/>
    <property type="evidence" value="ECO:0007669"/>
    <property type="project" value="UniProtKB-KW"/>
</dbReference>